<proteinExistence type="predicted"/>
<dbReference type="AlphaFoldDB" id="A0A418IRB8"/>
<gene>
    <name evidence="1" type="ORF">BU097_02475</name>
</gene>
<dbReference type="RefSeq" id="WP_107557845.1">
    <property type="nucleotide sequence ID" value="NZ_QXUL01000007.1"/>
</dbReference>
<comment type="caution">
    <text evidence="1">The sequence shown here is derived from an EMBL/GenBank/DDBJ whole genome shotgun (WGS) entry which is preliminary data.</text>
</comment>
<evidence type="ECO:0000313" key="1">
    <source>
        <dbReference type="EMBL" id="RIN12413.1"/>
    </source>
</evidence>
<reference evidence="1 2" key="1">
    <citation type="journal article" date="2016" name="Front. Microbiol.">
        <title>Comprehensive Phylogenetic Analysis of Bovine Non-aureus Staphylococci Species Based on Whole-Genome Sequencing.</title>
        <authorList>
            <person name="Naushad S."/>
            <person name="Barkema H.W."/>
            <person name="Luby C."/>
            <person name="Condas L.A."/>
            <person name="Nobrega D.B."/>
            <person name="Carson D.A."/>
            <person name="De Buck J."/>
        </authorList>
    </citation>
    <scope>NUCLEOTIDE SEQUENCE [LARGE SCALE GENOMIC DNA]</scope>
    <source>
        <strain evidence="1 2">SNUC 102</strain>
    </source>
</reference>
<organism evidence="1 2">
    <name type="scientific">Staphylococcus xylosus</name>
    <dbReference type="NCBI Taxonomy" id="1288"/>
    <lineage>
        <taxon>Bacteria</taxon>
        <taxon>Bacillati</taxon>
        <taxon>Bacillota</taxon>
        <taxon>Bacilli</taxon>
        <taxon>Bacillales</taxon>
        <taxon>Staphylococcaceae</taxon>
        <taxon>Staphylococcus</taxon>
    </lineage>
</organism>
<protein>
    <submittedName>
        <fullName evidence="1">Uncharacterized protein</fullName>
    </submittedName>
</protein>
<dbReference type="Proteomes" id="UP000285567">
    <property type="component" value="Unassembled WGS sequence"/>
</dbReference>
<evidence type="ECO:0000313" key="2">
    <source>
        <dbReference type="Proteomes" id="UP000285567"/>
    </source>
</evidence>
<name>A0A418IRB8_STAXY</name>
<keyword evidence="2" id="KW-1185">Reference proteome</keyword>
<dbReference type="EMBL" id="QXUL01000007">
    <property type="protein sequence ID" value="RIN12413.1"/>
    <property type="molecule type" value="Genomic_DNA"/>
</dbReference>
<sequence>MSKETLKVGDWIQYIAINGQSQHGKVDRLVEDMNEKETRVDLKLLNGQKDSIWINDDWIKAHPNASSLLDEKYNERNEQSNDLQQRKRNKKIVQWSDDIKLKFTERVIQDLSPLAAYHIGNAIDLLAVAESKEDIEQARWSIQRAYENWD</sequence>
<accession>A0A418IRB8</accession>
<dbReference type="OrthoDB" id="1684418at2"/>